<feature type="non-terminal residue" evidence="2">
    <location>
        <position position="77"/>
    </location>
</feature>
<organism evidence="2 4">
    <name type="scientific">Rotaria magnacalcarata</name>
    <dbReference type="NCBI Taxonomy" id="392030"/>
    <lineage>
        <taxon>Eukaryota</taxon>
        <taxon>Metazoa</taxon>
        <taxon>Spiralia</taxon>
        <taxon>Gnathifera</taxon>
        <taxon>Rotifera</taxon>
        <taxon>Eurotatoria</taxon>
        <taxon>Bdelloidea</taxon>
        <taxon>Philodinida</taxon>
        <taxon>Philodinidae</taxon>
        <taxon>Rotaria</taxon>
    </lineage>
</organism>
<protein>
    <submittedName>
        <fullName evidence="2">Uncharacterized protein</fullName>
    </submittedName>
</protein>
<dbReference type="EMBL" id="CAJOBH010051399">
    <property type="protein sequence ID" value="CAF4380818.1"/>
    <property type="molecule type" value="Genomic_DNA"/>
</dbReference>
<reference evidence="2" key="1">
    <citation type="submission" date="2021-02" db="EMBL/GenBank/DDBJ databases">
        <authorList>
            <person name="Nowell W R."/>
        </authorList>
    </citation>
    <scope>NUCLEOTIDE SEQUENCE</scope>
</reference>
<dbReference type="AlphaFoldDB" id="A0A8S2VED7"/>
<dbReference type="Proteomes" id="UP000681967">
    <property type="component" value="Unassembled WGS sequence"/>
</dbReference>
<evidence type="ECO:0000313" key="3">
    <source>
        <dbReference type="EMBL" id="CAF4512334.1"/>
    </source>
</evidence>
<comment type="caution">
    <text evidence="2">The sequence shown here is derived from an EMBL/GenBank/DDBJ whole genome shotgun (WGS) entry which is preliminary data.</text>
</comment>
<accession>A0A8S2VED7</accession>
<gene>
    <name evidence="2" type="ORF">BYL167_LOCUS30726</name>
    <name evidence="3" type="ORF">GIL414_LOCUS35229</name>
</gene>
<evidence type="ECO:0000313" key="4">
    <source>
        <dbReference type="Proteomes" id="UP000681967"/>
    </source>
</evidence>
<name>A0A8S2VED7_9BILA</name>
<feature type="region of interest" description="Disordered" evidence="1">
    <location>
        <begin position="1"/>
        <end position="40"/>
    </location>
</feature>
<evidence type="ECO:0000256" key="1">
    <source>
        <dbReference type="SAM" id="MobiDB-lite"/>
    </source>
</evidence>
<evidence type="ECO:0000313" key="2">
    <source>
        <dbReference type="EMBL" id="CAF4380818.1"/>
    </source>
</evidence>
<dbReference type="Proteomes" id="UP000681720">
    <property type="component" value="Unassembled WGS sequence"/>
</dbReference>
<proteinExistence type="predicted"/>
<feature type="compositionally biased region" description="Low complexity" evidence="1">
    <location>
        <begin position="9"/>
        <end position="36"/>
    </location>
</feature>
<sequence length="77" mass="8361">MPLAGDNQSLSSSSTSLNNEETTSNANATTTAITTAPPELKVENNPDGGVWITSQGVFYFKLNTLHIHLQFFYSVLK</sequence>
<dbReference type="EMBL" id="CAJOBJ010083833">
    <property type="protein sequence ID" value="CAF4512334.1"/>
    <property type="molecule type" value="Genomic_DNA"/>
</dbReference>